<dbReference type="PROSITE" id="PS50850">
    <property type="entry name" value="MFS"/>
    <property type="match status" value="1"/>
</dbReference>
<dbReference type="InterPro" id="IPR036259">
    <property type="entry name" value="MFS_trans_sf"/>
</dbReference>
<proteinExistence type="predicted"/>
<keyword evidence="4 6" id="KW-0472">Membrane</keyword>
<evidence type="ECO:0000256" key="2">
    <source>
        <dbReference type="ARBA" id="ARBA00022692"/>
    </source>
</evidence>
<dbReference type="InterPro" id="IPR051788">
    <property type="entry name" value="MFS_Transporter"/>
</dbReference>
<dbReference type="Gene3D" id="1.20.1250.20">
    <property type="entry name" value="MFS general substrate transporter like domains"/>
    <property type="match status" value="1"/>
</dbReference>
<feature type="transmembrane region" description="Helical" evidence="6">
    <location>
        <begin position="144"/>
        <end position="164"/>
    </location>
</feature>
<dbReference type="InterPro" id="IPR020846">
    <property type="entry name" value="MFS_dom"/>
</dbReference>
<dbReference type="PANTHER" id="PTHR23514:SF13">
    <property type="entry name" value="INNER MEMBRANE PROTEIN YBJJ"/>
    <property type="match status" value="1"/>
</dbReference>
<sequence>MSIDVRARPAEVDRRARTAVAALFLTNGALFANLVPRFPQIKADLDMSTAGYGLTVAAFPAGAITAGLAAAVLIRRFGSAPMAVAGTCFTGAGALAAALGPSAAVFAAALFVAGATDAVTDVAQNAHGLRVQRRYGRSIINSFHAVWSIGAVLGGSMAAGAIALDVPRGVHLGVAAALFSLLAFVALRFCLPGRDDEPNDDPGSAPGTGAQRLPEMSRSRLRPRIVLLIAALVLIAIGGTIVEDAGSSWATLYLSSDLHAAGALAATGYICLVGAQFVGRMIGDRLVDRFGQRAVARTGGLMVAVGMGTALAFPTIPGTIAGFAAAGLGVATLVPAAMQEADELPGLRAGTGLMIVSWLMRLGFLLSPPLVGLLADSAGLRVGLLIVPAAGVLVVLLSGVLQRRGLPEAGPVVHGPGTGTAAKPVPAVQESPRS</sequence>
<keyword evidence="3 6" id="KW-1133">Transmembrane helix</keyword>
<evidence type="ECO:0000259" key="7">
    <source>
        <dbReference type="PROSITE" id="PS50850"/>
    </source>
</evidence>
<accession>A0ABU2N081</accession>
<dbReference type="EMBL" id="JAVREL010000025">
    <property type="protein sequence ID" value="MDT0346933.1"/>
    <property type="molecule type" value="Genomic_DNA"/>
</dbReference>
<feature type="transmembrane region" description="Helical" evidence="6">
    <location>
        <begin position="378"/>
        <end position="401"/>
    </location>
</feature>
<comment type="subcellular location">
    <subcellularLocation>
        <location evidence="1">Cell membrane</location>
        <topology evidence="1">Multi-pass membrane protein</topology>
    </subcellularLocation>
</comment>
<feature type="transmembrane region" description="Helical" evidence="6">
    <location>
        <begin position="225"/>
        <end position="242"/>
    </location>
</feature>
<feature type="transmembrane region" description="Helical" evidence="6">
    <location>
        <begin position="349"/>
        <end position="366"/>
    </location>
</feature>
<evidence type="ECO:0000256" key="1">
    <source>
        <dbReference type="ARBA" id="ARBA00004651"/>
    </source>
</evidence>
<feature type="transmembrane region" description="Helical" evidence="6">
    <location>
        <begin position="170"/>
        <end position="191"/>
    </location>
</feature>
<reference evidence="9" key="1">
    <citation type="submission" date="2023-07" db="EMBL/GenBank/DDBJ databases">
        <title>30 novel species of actinomycetes from the DSMZ collection.</title>
        <authorList>
            <person name="Nouioui I."/>
        </authorList>
    </citation>
    <scope>NUCLEOTIDE SEQUENCE [LARGE SCALE GENOMIC DNA]</scope>
    <source>
        <strain evidence="9">DSM 44938</strain>
    </source>
</reference>
<evidence type="ECO:0000313" key="9">
    <source>
        <dbReference type="Proteomes" id="UP001183246"/>
    </source>
</evidence>
<dbReference type="SUPFAM" id="SSF103473">
    <property type="entry name" value="MFS general substrate transporter"/>
    <property type="match status" value="1"/>
</dbReference>
<dbReference type="Proteomes" id="UP001183246">
    <property type="component" value="Unassembled WGS sequence"/>
</dbReference>
<keyword evidence="2 6" id="KW-0812">Transmembrane</keyword>
<feature type="domain" description="Major facilitator superfamily (MFS) profile" evidence="7">
    <location>
        <begin position="224"/>
        <end position="434"/>
    </location>
</feature>
<feature type="transmembrane region" description="Helical" evidence="6">
    <location>
        <begin position="50"/>
        <end position="73"/>
    </location>
</feature>
<evidence type="ECO:0000256" key="4">
    <source>
        <dbReference type="ARBA" id="ARBA00023136"/>
    </source>
</evidence>
<dbReference type="PANTHER" id="PTHR23514">
    <property type="entry name" value="BYPASS OF STOP CODON PROTEIN 6"/>
    <property type="match status" value="1"/>
</dbReference>
<name>A0ABU2N081_9ACTN</name>
<dbReference type="CDD" id="cd17393">
    <property type="entry name" value="MFS_MosC_like"/>
    <property type="match status" value="1"/>
</dbReference>
<evidence type="ECO:0000256" key="6">
    <source>
        <dbReference type="SAM" id="Phobius"/>
    </source>
</evidence>
<feature type="transmembrane region" description="Helical" evidence="6">
    <location>
        <begin position="294"/>
        <end position="313"/>
    </location>
</feature>
<protein>
    <submittedName>
        <fullName evidence="8">MFS transporter</fullName>
    </submittedName>
</protein>
<feature type="region of interest" description="Disordered" evidence="5">
    <location>
        <begin position="196"/>
        <end position="215"/>
    </location>
</feature>
<keyword evidence="9" id="KW-1185">Reference proteome</keyword>
<evidence type="ECO:0000313" key="8">
    <source>
        <dbReference type="EMBL" id="MDT0346933.1"/>
    </source>
</evidence>
<feature type="region of interest" description="Disordered" evidence="5">
    <location>
        <begin position="409"/>
        <end position="434"/>
    </location>
</feature>
<organism evidence="8 9">
    <name type="scientific">Streptomyces litchfieldiae</name>
    <dbReference type="NCBI Taxonomy" id="3075543"/>
    <lineage>
        <taxon>Bacteria</taxon>
        <taxon>Bacillati</taxon>
        <taxon>Actinomycetota</taxon>
        <taxon>Actinomycetes</taxon>
        <taxon>Kitasatosporales</taxon>
        <taxon>Streptomycetaceae</taxon>
        <taxon>Streptomyces</taxon>
    </lineage>
</organism>
<feature type="transmembrane region" description="Helical" evidence="6">
    <location>
        <begin position="262"/>
        <end position="282"/>
    </location>
</feature>
<comment type="caution">
    <text evidence="8">The sequence shown here is derived from an EMBL/GenBank/DDBJ whole genome shotgun (WGS) entry which is preliminary data.</text>
</comment>
<dbReference type="InterPro" id="IPR011701">
    <property type="entry name" value="MFS"/>
</dbReference>
<evidence type="ECO:0000256" key="3">
    <source>
        <dbReference type="ARBA" id="ARBA00022989"/>
    </source>
</evidence>
<dbReference type="Pfam" id="PF07690">
    <property type="entry name" value="MFS_1"/>
    <property type="match status" value="1"/>
</dbReference>
<evidence type="ECO:0000256" key="5">
    <source>
        <dbReference type="SAM" id="MobiDB-lite"/>
    </source>
</evidence>
<gene>
    <name evidence="8" type="ORF">RM590_30775</name>
</gene>